<reference evidence="1 2" key="1">
    <citation type="submission" date="2020-02" db="EMBL/GenBank/DDBJ databases">
        <authorList>
            <consortium name="PulseNet: The National Subtyping Network for Foodborne Disease Surveillance"/>
            <person name="Tarr C.L."/>
            <person name="Trees E."/>
            <person name="Katz L.S."/>
            <person name="Carleton-Romer H.A."/>
            <person name="Stroika S."/>
            <person name="Kucerova Z."/>
            <person name="Roache K.F."/>
            <person name="Sabol A.L."/>
            <person name="Besser J."/>
            <person name="Gerner-Smidt P."/>
        </authorList>
    </citation>
    <scope>NUCLEOTIDE SEQUENCE [LARGE SCALE GENOMIC DNA]</scope>
    <source>
        <strain evidence="1 2">PNUSAE005278</strain>
    </source>
</reference>
<dbReference type="AlphaFoldDB" id="A0A2K0PJ80"/>
<dbReference type="Proteomes" id="UP000524010">
    <property type="component" value="Unassembled WGS sequence"/>
</dbReference>
<accession>A0A2K0PJ80</accession>
<dbReference type="NCBIfam" id="NF041432">
    <property type="entry name" value="MchS3"/>
    <property type="match status" value="1"/>
</dbReference>
<name>A0A2K0PJ80_ECOLX</name>
<proteinExistence type="predicted"/>
<gene>
    <name evidence="1" type="ORF">BTB68_004608</name>
</gene>
<comment type="caution">
    <text evidence="1">The sequence shown here is derived from an EMBL/GenBank/DDBJ whole genome shotgun (WGS) entry which is preliminary data.</text>
</comment>
<evidence type="ECO:0000313" key="1">
    <source>
        <dbReference type="EMBL" id="EFF8956556.1"/>
    </source>
</evidence>
<sequence>MNGFIGYQSEGEKLYTHILTLDNPEEIFKNIIKNRMSTKESKIYAACGLYYLNVENIESLFTENDKQEYVSVLRGDILTKIKLNDILNSVIINGCNTKLISEHK</sequence>
<organism evidence="1 2">
    <name type="scientific">Escherichia coli</name>
    <dbReference type="NCBI Taxonomy" id="562"/>
    <lineage>
        <taxon>Bacteria</taxon>
        <taxon>Pseudomonadati</taxon>
        <taxon>Pseudomonadota</taxon>
        <taxon>Gammaproteobacteria</taxon>
        <taxon>Enterobacterales</taxon>
        <taxon>Enterobacteriaceae</taxon>
        <taxon>Escherichia</taxon>
    </lineage>
</organism>
<dbReference type="RefSeq" id="WP_032215442.1">
    <property type="nucleotide sequence ID" value="NZ_JBHFKI010000001.1"/>
</dbReference>
<dbReference type="EMBL" id="AASRHK010000076">
    <property type="protein sequence ID" value="EFF8956556.1"/>
    <property type="molecule type" value="Genomic_DNA"/>
</dbReference>
<evidence type="ECO:0000313" key="2">
    <source>
        <dbReference type="Proteomes" id="UP000524010"/>
    </source>
</evidence>
<protein>
    <submittedName>
        <fullName evidence="1">Uncharacterized protein</fullName>
    </submittedName>
</protein>